<dbReference type="EMBL" id="QGHD01000031">
    <property type="protein sequence ID" value="PWK93155.1"/>
    <property type="molecule type" value="Genomic_DNA"/>
</dbReference>
<proteinExistence type="predicted"/>
<evidence type="ECO:0000256" key="1">
    <source>
        <dbReference type="SAM" id="Phobius"/>
    </source>
</evidence>
<protein>
    <submittedName>
        <fullName evidence="2">CotH protein</fullName>
    </submittedName>
</protein>
<gene>
    <name evidence="2" type="ORF">B0H50_13125</name>
</gene>
<sequence>MKNLQKRIFKIAMIAFALGVILVGCFWNSPEEDSTFLPLDDSEYPYAELPRLVIETENFKQIRDKETKIPAHLQIYGKDSPESEVLELKIKGHGNSSFMMTKYSLKIKFAEKQSLFGMPKNKEWILISNFRDKTHLRNFITLQLAQTLGDYAPRMAFVEVFLNRKYMGLYLLTESVKVSKDRVNIAKNDSSFLIEKTTEAEKKNNPYFTSSLNYQFRVRFPEDATIEILDNIKNQVNKFESILKNSKSNLNTVLDLENFVHYYTIQEFAKNIDGAFGRSTFIHKELGNVFKLGPIWDFDLAYGLSNKSKSSPYDWYVNRYGWYKYLFKNQQFKNAVKKFWDENHQFFLAMNDSIDVMVPQIHKAVLNDENRWPILERDDSWPHVDYHTSYESAVDSLKDWIIKREKWVSGEI</sequence>
<dbReference type="Proteomes" id="UP000245523">
    <property type="component" value="Unassembled WGS sequence"/>
</dbReference>
<keyword evidence="3" id="KW-1185">Reference proteome</keyword>
<name>A0ABX5LIZ9_9BACT</name>
<feature type="transmembrane region" description="Helical" evidence="1">
    <location>
        <begin position="12"/>
        <end position="29"/>
    </location>
</feature>
<dbReference type="InterPro" id="IPR014867">
    <property type="entry name" value="Spore_coat_CotH_CotH2/3/7"/>
</dbReference>
<evidence type="ECO:0000313" key="3">
    <source>
        <dbReference type="Proteomes" id="UP000245523"/>
    </source>
</evidence>
<reference evidence="2 3" key="1">
    <citation type="submission" date="2018-05" db="EMBL/GenBank/DDBJ databases">
        <title>Animal gut microbial communities from fecal samples from Wisconsin, USA.</title>
        <authorList>
            <person name="Neumann A."/>
        </authorList>
    </citation>
    <scope>NUCLEOTIDE SEQUENCE [LARGE SCALE GENOMIC DNA]</scope>
    <source>
        <strain evidence="2 3">UWS4</strain>
    </source>
</reference>
<keyword evidence="1" id="KW-0812">Transmembrane</keyword>
<dbReference type="PROSITE" id="PS51257">
    <property type="entry name" value="PROKAR_LIPOPROTEIN"/>
    <property type="match status" value="1"/>
</dbReference>
<accession>A0ABX5LIZ9</accession>
<dbReference type="RefSeq" id="WP_109587753.1">
    <property type="nucleotide sequence ID" value="NZ_QGHD01000031.1"/>
</dbReference>
<dbReference type="PANTHER" id="PTHR40050:SF1">
    <property type="entry name" value="INNER SPORE COAT PROTEIN H"/>
    <property type="match status" value="1"/>
</dbReference>
<evidence type="ECO:0000313" key="2">
    <source>
        <dbReference type="EMBL" id="PWK93155.1"/>
    </source>
</evidence>
<dbReference type="PANTHER" id="PTHR40050">
    <property type="entry name" value="INNER SPORE COAT PROTEIN H"/>
    <property type="match status" value="1"/>
</dbReference>
<organism evidence="2 3">
    <name type="scientific">Hallerella porci</name>
    <dbReference type="NCBI Taxonomy" id="1945871"/>
    <lineage>
        <taxon>Bacteria</taxon>
        <taxon>Pseudomonadati</taxon>
        <taxon>Fibrobacterota</taxon>
        <taxon>Fibrobacteria</taxon>
        <taxon>Fibrobacterales</taxon>
        <taxon>Fibrobacteraceae</taxon>
        <taxon>Hallerella</taxon>
    </lineage>
</organism>
<keyword evidence="1" id="KW-0472">Membrane</keyword>
<dbReference type="Pfam" id="PF08757">
    <property type="entry name" value="CotH"/>
    <property type="match status" value="1"/>
</dbReference>
<keyword evidence="1" id="KW-1133">Transmembrane helix</keyword>
<comment type="caution">
    <text evidence="2">The sequence shown here is derived from an EMBL/GenBank/DDBJ whole genome shotgun (WGS) entry which is preliminary data.</text>
</comment>